<dbReference type="Proteomes" id="UP000676325">
    <property type="component" value="Unassembled WGS sequence"/>
</dbReference>
<dbReference type="InterPro" id="IPR013520">
    <property type="entry name" value="Ribonucl_H"/>
</dbReference>
<dbReference type="PANTHER" id="PTHR30231">
    <property type="entry name" value="DNA POLYMERASE III SUBUNIT EPSILON"/>
    <property type="match status" value="1"/>
</dbReference>
<keyword evidence="3 5" id="KW-0269">Exonuclease</keyword>
<name>A0A941EI10_9ACTN</name>
<keyword evidence="6" id="KW-1185">Reference proteome</keyword>
<gene>
    <name evidence="5" type="ORF">KDK95_24450</name>
</gene>
<evidence type="ECO:0000313" key="6">
    <source>
        <dbReference type="Proteomes" id="UP000676325"/>
    </source>
</evidence>
<dbReference type="InterPro" id="IPR036397">
    <property type="entry name" value="RNaseH_sf"/>
</dbReference>
<sequence>MSPTEPRAGYAVFDIETTGFRLHPDSIVEIAVVHVDVDGGITGTWDTLLRPLDGEVGPSHVHGITRSMVSRAPSFGDVADQLYALFADRIPVAHRIAQFDGRFLNAHFAWSGIDTDAFTRGLCTWKLASTHLPIPNHKLNDCCDHLGIELNDAHQALTDTTATAHLLGHFIRSGQCATTGATVIPQRGQVAASAGTAFFPRQPRGL</sequence>
<reference evidence="5" key="1">
    <citation type="submission" date="2021-04" db="EMBL/GenBank/DDBJ databases">
        <title>Genome based classification of Actinospica acidithermotolerans sp. nov., an actinobacterium isolated from an Indonesian hot spring.</title>
        <authorList>
            <person name="Kusuma A.B."/>
            <person name="Putra K.E."/>
            <person name="Nafisah S."/>
            <person name="Loh J."/>
            <person name="Nouioui I."/>
            <person name="Goodfellow M."/>
        </authorList>
    </citation>
    <scope>NUCLEOTIDE SEQUENCE</scope>
    <source>
        <strain evidence="5">MGRD01-02</strain>
    </source>
</reference>
<evidence type="ECO:0000259" key="4">
    <source>
        <dbReference type="SMART" id="SM00479"/>
    </source>
</evidence>
<evidence type="ECO:0000256" key="2">
    <source>
        <dbReference type="ARBA" id="ARBA00022801"/>
    </source>
</evidence>
<evidence type="ECO:0000256" key="3">
    <source>
        <dbReference type="ARBA" id="ARBA00022839"/>
    </source>
</evidence>
<evidence type="ECO:0000256" key="1">
    <source>
        <dbReference type="ARBA" id="ARBA00022722"/>
    </source>
</evidence>
<dbReference type="PANTHER" id="PTHR30231:SF4">
    <property type="entry name" value="PROTEIN NEN2"/>
    <property type="match status" value="1"/>
</dbReference>
<dbReference type="SMART" id="SM00479">
    <property type="entry name" value="EXOIII"/>
    <property type="match status" value="1"/>
</dbReference>
<dbReference type="AlphaFoldDB" id="A0A941EI10"/>
<dbReference type="CDD" id="cd06127">
    <property type="entry name" value="DEDDh"/>
    <property type="match status" value="1"/>
</dbReference>
<protein>
    <submittedName>
        <fullName evidence="5">3'-5' exonuclease</fullName>
    </submittedName>
</protein>
<dbReference type="GO" id="GO:0003676">
    <property type="term" value="F:nucleic acid binding"/>
    <property type="evidence" value="ECO:0007669"/>
    <property type="project" value="InterPro"/>
</dbReference>
<organism evidence="5 6">
    <name type="scientific">Actinospica acidithermotolerans</name>
    <dbReference type="NCBI Taxonomy" id="2828514"/>
    <lineage>
        <taxon>Bacteria</taxon>
        <taxon>Bacillati</taxon>
        <taxon>Actinomycetota</taxon>
        <taxon>Actinomycetes</taxon>
        <taxon>Catenulisporales</taxon>
        <taxon>Actinospicaceae</taxon>
        <taxon>Actinospica</taxon>
    </lineage>
</organism>
<keyword evidence="1" id="KW-0540">Nuclease</keyword>
<dbReference type="SUPFAM" id="SSF53098">
    <property type="entry name" value="Ribonuclease H-like"/>
    <property type="match status" value="1"/>
</dbReference>
<evidence type="ECO:0000313" key="5">
    <source>
        <dbReference type="EMBL" id="MBR7829479.1"/>
    </source>
</evidence>
<dbReference type="GO" id="GO:0008408">
    <property type="term" value="F:3'-5' exonuclease activity"/>
    <property type="evidence" value="ECO:0007669"/>
    <property type="project" value="TreeGrafter"/>
</dbReference>
<dbReference type="RefSeq" id="WP_212520614.1">
    <property type="nucleotide sequence ID" value="NZ_JAGSOH010000087.1"/>
</dbReference>
<proteinExistence type="predicted"/>
<dbReference type="Gene3D" id="3.30.420.10">
    <property type="entry name" value="Ribonuclease H-like superfamily/Ribonuclease H"/>
    <property type="match status" value="1"/>
</dbReference>
<feature type="domain" description="Exonuclease" evidence="4">
    <location>
        <begin position="9"/>
        <end position="176"/>
    </location>
</feature>
<comment type="caution">
    <text evidence="5">The sequence shown here is derived from an EMBL/GenBank/DDBJ whole genome shotgun (WGS) entry which is preliminary data.</text>
</comment>
<accession>A0A941EI10</accession>
<dbReference type="FunFam" id="3.30.420.10:FF:000045">
    <property type="entry name" value="3'-5' exonuclease DinG"/>
    <property type="match status" value="1"/>
</dbReference>
<keyword evidence="2" id="KW-0378">Hydrolase</keyword>
<dbReference type="InterPro" id="IPR012337">
    <property type="entry name" value="RNaseH-like_sf"/>
</dbReference>
<dbReference type="Pfam" id="PF00929">
    <property type="entry name" value="RNase_T"/>
    <property type="match status" value="1"/>
</dbReference>
<dbReference type="EMBL" id="JAGSOH010000087">
    <property type="protein sequence ID" value="MBR7829479.1"/>
    <property type="molecule type" value="Genomic_DNA"/>
</dbReference>